<keyword evidence="1" id="KW-0812">Transmembrane</keyword>
<feature type="transmembrane region" description="Helical" evidence="1">
    <location>
        <begin position="277"/>
        <end position="298"/>
    </location>
</feature>
<keyword evidence="1" id="KW-1133">Transmembrane helix</keyword>
<keyword evidence="3" id="KW-1185">Reference proteome</keyword>
<dbReference type="PaxDb" id="65489-OBART01G36880.1"/>
<reference evidence="2" key="1">
    <citation type="journal article" date="2009" name="Rice">
        <title>De Novo Next Generation Sequencing of Plant Genomes.</title>
        <authorList>
            <person name="Rounsley S."/>
            <person name="Marri P.R."/>
            <person name="Yu Y."/>
            <person name="He R."/>
            <person name="Sisneros N."/>
            <person name="Goicoechea J.L."/>
            <person name="Lee S.J."/>
            <person name="Angelova A."/>
            <person name="Kudrna D."/>
            <person name="Luo M."/>
            <person name="Affourtit J."/>
            <person name="Desany B."/>
            <person name="Knight J."/>
            <person name="Niazi F."/>
            <person name="Egholm M."/>
            <person name="Wing R.A."/>
        </authorList>
    </citation>
    <scope>NUCLEOTIDE SEQUENCE [LARGE SCALE GENOMIC DNA]</scope>
    <source>
        <strain evidence="2">cv. IRGC 105608</strain>
    </source>
</reference>
<organism evidence="2">
    <name type="scientific">Oryza barthii</name>
    <dbReference type="NCBI Taxonomy" id="65489"/>
    <lineage>
        <taxon>Eukaryota</taxon>
        <taxon>Viridiplantae</taxon>
        <taxon>Streptophyta</taxon>
        <taxon>Embryophyta</taxon>
        <taxon>Tracheophyta</taxon>
        <taxon>Spermatophyta</taxon>
        <taxon>Magnoliopsida</taxon>
        <taxon>Liliopsida</taxon>
        <taxon>Poales</taxon>
        <taxon>Poaceae</taxon>
        <taxon>BOP clade</taxon>
        <taxon>Oryzoideae</taxon>
        <taxon>Oryzeae</taxon>
        <taxon>Oryzinae</taxon>
        <taxon>Oryza</taxon>
    </lineage>
</organism>
<evidence type="ECO:0000313" key="2">
    <source>
        <dbReference type="EnsemblPlants" id="OBART01G36880.1"/>
    </source>
</evidence>
<feature type="transmembrane region" description="Helical" evidence="1">
    <location>
        <begin position="69"/>
        <end position="88"/>
    </location>
</feature>
<evidence type="ECO:0000256" key="1">
    <source>
        <dbReference type="SAM" id="Phobius"/>
    </source>
</evidence>
<dbReference type="Proteomes" id="UP000026960">
    <property type="component" value="Chromosome 1"/>
</dbReference>
<feature type="transmembrane region" description="Helical" evidence="1">
    <location>
        <begin position="180"/>
        <end position="202"/>
    </location>
</feature>
<reference evidence="2" key="2">
    <citation type="submission" date="2015-03" db="UniProtKB">
        <authorList>
            <consortium name="EnsemblPlants"/>
        </authorList>
    </citation>
    <scope>IDENTIFICATION</scope>
</reference>
<name>A0A0D3EW38_9ORYZ</name>
<accession>A0A0D3EW38</accession>
<feature type="transmembrane region" description="Helical" evidence="1">
    <location>
        <begin position="124"/>
        <end position="143"/>
    </location>
</feature>
<feature type="transmembrane region" description="Helical" evidence="1">
    <location>
        <begin position="43"/>
        <end position="63"/>
    </location>
</feature>
<protein>
    <submittedName>
        <fullName evidence="2">Uncharacterized protein</fullName>
    </submittedName>
</protein>
<dbReference type="Gramene" id="OBART01G36880.1">
    <property type="protein sequence ID" value="OBART01G36880.1"/>
    <property type="gene ID" value="OBART01G36880"/>
</dbReference>
<proteinExistence type="predicted"/>
<dbReference type="HOGENOM" id="CLU_037690_0_0_1"/>
<sequence length="311" mass="33106">MAIAAACEADGAEAVVAGHLVDAKAPSTTITGLSSGEGGPDHIIPRVILISCLFLVFSPPLLLRNSCEPLALLWTIAFLISAYLFFLISTLSRTIRPSTVFLHISYGVLLADAAGTVAGPSVGFAVMHLATGWTAGLLGYAYADHLQRIGTETAAMRVDPPTFLTEEEETSFKTDRGVTAAGFGIISLLMVTPIALLLRPFADPDPDLLPMFVAFLSVVEGAAILSWAAFVARFVLHDALLSVDQIGHIMLCYIVPYLVISFFLLLLLTGVGFAGETIGATFLWCLMLSIAGLLGYELSVHAQCNQMMLSR</sequence>
<evidence type="ECO:0000313" key="3">
    <source>
        <dbReference type="Proteomes" id="UP000026960"/>
    </source>
</evidence>
<keyword evidence="1" id="KW-0472">Membrane</keyword>
<feature type="transmembrane region" description="Helical" evidence="1">
    <location>
        <begin position="248"/>
        <end position="271"/>
    </location>
</feature>
<dbReference type="AlphaFoldDB" id="A0A0D3EW38"/>
<dbReference type="EnsemblPlants" id="OBART01G36880.1">
    <property type="protein sequence ID" value="OBART01G36880.1"/>
    <property type="gene ID" value="OBART01G36880"/>
</dbReference>
<feature type="transmembrane region" description="Helical" evidence="1">
    <location>
        <begin position="208"/>
        <end position="236"/>
    </location>
</feature>